<evidence type="ECO:0000256" key="1">
    <source>
        <dbReference type="SAM" id="Coils"/>
    </source>
</evidence>
<feature type="coiled-coil region" evidence="1">
    <location>
        <begin position="122"/>
        <end position="156"/>
    </location>
</feature>
<evidence type="ECO:0008006" key="5">
    <source>
        <dbReference type="Google" id="ProtNLM"/>
    </source>
</evidence>
<organism evidence="3 4">
    <name type="scientific">Gouania willdenowi</name>
    <name type="common">Blunt-snouted clingfish</name>
    <name type="synonym">Lepadogaster willdenowi</name>
    <dbReference type="NCBI Taxonomy" id="441366"/>
    <lineage>
        <taxon>Eukaryota</taxon>
        <taxon>Metazoa</taxon>
        <taxon>Chordata</taxon>
        <taxon>Craniata</taxon>
        <taxon>Vertebrata</taxon>
        <taxon>Euteleostomi</taxon>
        <taxon>Actinopterygii</taxon>
        <taxon>Neopterygii</taxon>
        <taxon>Teleostei</taxon>
        <taxon>Neoteleostei</taxon>
        <taxon>Acanthomorphata</taxon>
        <taxon>Ovalentaria</taxon>
        <taxon>Blenniimorphae</taxon>
        <taxon>Blenniiformes</taxon>
        <taxon>Gobiesocoidei</taxon>
        <taxon>Gobiesocidae</taxon>
        <taxon>Gobiesocinae</taxon>
        <taxon>Gouania</taxon>
    </lineage>
</organism>
<dbReference type="Ensembl" id="ENSGWIT00000020145.1">
    <property type="protein sequence ID" value="ENSGWIP00000018270.1"/>
    <property type="gene ID" value="ENSGWIG00000010128.1"/>
</dbReference>
<keyword evidence="4" id="KW-1185">Reference proteome</keyword>
<sequence>MPAKMNKGGGATQTLIRPAQLPKASTSGDSPGRDNTCVEAAGIQAGFDQRALLESLRDDISQMFKAELKAALGDDLNSIKSELKAMKTELSTSIASVQASMAGLTSTVADMEQCLSTCTDDITAIEGTVKRLSADVERLENKCEDLESRSRRNNIRIIGIPEDANIAPNALAGMLKEAFGLDAAPRLDRAHRTLQPKPKPGQRPRAVIARLHYFSDSVDILRKARELRNVKIRDMTIAVFPDLTAKTARERAAFNNVRRRLREIPDLRFGILHPARLRVTYKGVEKEFKTPEEADMFVILPSSAGARCPALPGRNNSYWSSYTVFIVWG</sequence>
<keyword evidence="1" id="KW-0175">Coiled coil</keyword>
<protein>
    <recommendedName>
        <fullName evidence="5">Transposase element L1Md-A101/L1Md-A102/L1Md-A2</fullName>
    </recommendedName>
</protein>
<name>A0A8C5EDB3_GOUWI</name>
<dbReference type="Proteomes" id="UP000694680">
    <property type="component" value="Chromosome 21"/>
</dbReference>
<dbReference type="AlphaFoldDB" id="A0A8C5EDB3"/>
<proteinExistence type="predicted"/>
<reference evidence="3" key="3">
    <citation type="submission" date="2025-09" db="UniProtKB">
        <authorList>
            <consortium name="Ensembl"/>
        </authorList>
    </citation>
    <scope>IDENTIFICATION</scope>
</reference>
<reference evidence="3" key="1">
    <citation type="submission" date="2020-06" db="EMBL/GenBank/DDBJ databases">
        <authorList>
            <consortium name="Wellcome Sanger Institute Data Sharing"/>
        </authorList>
    </citation>
    <scope>NUCLEOTIDE SEQUENCE [LARGE SCALE GENOMIC DNA]</scope>
</reference>
<evidence type="ECO:0000256" key="2">
    <source>
        <dbReference type="SAM" id="MobiDB-lite"/>
    </source>
</evidence>
<dbReference type="Gene3D" id="3.30.70.1820">
    <property type="entry name" value="L1 transposable element, RRM domain"/>
    <property type="match status" value="1"/>
</dbReference>
<evidence type="ECO:0000313" key="4">
    <source>
        <dbReference type="Proteomes" id="UP000694680"/>
    </source>
</evidence>
<reference evidence="3" key="2">
    <citation type="submission" date="2025-08" db="UniProtKB">
        <authorList>
            <consortium name="Ensembl"/>
        </authorList>
    </citation>
    <scope>IDENTIFICATION</scope>
</reference>
<evidence type="ECO:0000313" key="3">
    <source>
        <dbReference type="Ensembl" id="ENSGWIP00000018270.1"/>
    </source>
</evidence>
<dbReference type="Gene3D" id="1.20.5.1700">
    <property type="match status" value="1"/>
</dbReference>
<feature type="region of interest" description="Disordered" evidence="2">
    <location>
        <begin position="1"/>
        <end position="34"/>
    </location>
</feature>
<dbReference type="InterPro" id="IPR004244">
    <property type="entry name" value="Transposase_22"/>
</dbReference>
<accession>A0A8C5EDB3</accession>
<dbReference type="PANTHER" id="PTHR11505">
    <property type="entry name" value="L1 TRANSPOSABLE ELEMENT-RELATED"/>
    <property type="match status" value="1"/>
</dbReference>